<dbReference type="Proteomes" id="UP000007319">
    <property type="component" value="Plasmid AZOBR_p3"/>
</dbReference>
<name>A0A9P1NQU7_9PROT</name>
<dbReference type="KEGG" id="abs:AZOBR_p310060"/>
<evidence type="ECO:0000313" key="2">
    <source>
        <dbReference type="EMBL" id="CCD02318.1"/>
    </source>
</evidence>
<dbReference type="AlphaFoldDB" id="A0A9P1NQU7"/>
<keyword evidence="2" id="KW-0614">Plasmid</keyword>
<evidence type="ECO:0000256" key="1">
    <source>
        <dbReference type="SAM" id="MobiDB-lite"/>
    </source>
</evidence>
<protein>
    <submittedName>
        <fullName evidence="2">Uncharacterized protein</fullName>
    </submittedName>
</protein>
<keyword evidence="3" id="KW-1185">Reference proteome</keyword>
<proteinExistence type="predicted"/>
<gene>
    <name evidence="2" type="ORF">AZOBR_p310060</name>
</gene>
<organism evidence="2 3">
    <name type="scientific">Azospirillum baldaniorum</name>
    <dbReference type="NCBI Taxonomy" id="1064539"/>
    <lineage>
        <taxon>Bacteria</taxon>
        <taxon>Pseudomonadati</taxon>
        <taxon>Pseudomonadota</taxon>
        <taxon>Alphaproteobacteria</taxon>
        <taxon>Rhodospirillales</taxon>
        <taxon>Azospirillaceae</taxon>
        <taxon>Azospirillum</taxon>
    </lineage>
</organism>
<sequence length="48" mass="5535">MRKNPQAFIQEPRKAVTALKRDIVRVKPGRHDNAGHTAKTALRERPFQ</sequence>
<geneLocation type="plasmid" evidence="2 3">
    <name>AZOBR_p3</name>
</geneLocation>
<feature type="region of interest" description="Disordered" evidence="1">
    <location>
        <begin position="29"/>
        <end position="48"/>
    </location>
</feature>
<evidence type="ECO:0000313" key="3">
    <source>
        <dbReference type="Proteomes" id="UP000007319"/>
    </source>
</evidence>
<reference evidence="2 3" key="1">
    <citation type="journal article" date="2011" name="PLoS Genet.">
        <title>Azospirillum genomes reveal transition of bacteria from aquatic to terrestrial environments.</title>
        <authorList>
            <person name="Wisniewski-Dye F."/>
            <person name="Borziak K."/>
            <person name="Khalsa-Moyers G."/>
            <person name="Alexandre G."/>
            <person name="Sukharnikov L.O."/>
            <person name="Wuichet K."/>
            <person name="Hurst G.B."/>
            <person name="McDonald W.H."/>
            <person name="Robertson J.S."/>
            <person name="Barbe V."/>
            <person name="Calteau A."/>
            <person name="Rouy Z."/>
            <person name="Mangenot S."/>
            <person name="Prigent-Combaret C."/>
            <person name="Normand P."/>
            <person name="Boyer M."/>
            <person name="Siguier P."/>
            <person name="Dessaux Y."/>
            <person name="Elmerich C."/>
            <person name="Condemine G."/>
            <person name="Krishnen G."/>
            <person name="Kennedy I."/>
            <person name="Paterson A.H."/>
            <person name="Gonzalez V."/>
            <person name="Mavingui P."/>
            <person name="Zhulin I.B."/>
        </authorList>
    </citation>
    <scope>NUCLEOTIDE SEQUENCE [LARGE SCALE GENOMIC DNA]</scope>
    <source>
        <strain evidence="2 3">Sp245</strain>
    </source>
</reference>
<accession>A0A9P1NQU7</accession>
<dbReference type="EMBL" id="HE577330">
    <property type="protein sequence ID" value="CCD02318.1"/>
    <property type="molecule type" value="Genomic_DNA"/>
</dbReference>